<evidence type="ECO:0000256" key="3">
    <source>
        <dbReference type="ARBA" id="ARBA00023267"/>
    </source>
</evidence>
<evidence type="ECO:0000256" key="1">
    <source>
        <dbReference type="ARBA" id="ARBA00003761"/>
    </source>
</evidence>
<dbReference type="InterPro" id="IPR011053">
    <property type="entry name" value="Single_hybrid_motif"/>
</dbReference>
<organism evidence="7 8">
    <name type="scientific">Moraxella equi</name>
    <dbReference type="NCBI Taxonomy" id="60442"/>
    <lineage>
        <taxon>Bacteria</taxon>
        <taxon>Pseudomonadati</taxon>
        <taxon>Pseudomonadota</taxon>
        <taxon>Gammaproteobacteria</taxon>
        <taxon>Moraxellales</taxon>
        <taxon>Moraxellaceae</taxon>
        <taxon>Moraxella</taxon>
    </lineage>
</organism>
<evidence type="ECO:0000256" key="2">
    <source>
        <dbReference type="ARBA" id="ARBA00017562"/>
    </source>
</evidence>
<evidence type="ECO:0000256" key="4">
    <source>
        <dbReference type="RuleBase" id="RU364072"/>
    </source>
</evidence>
<reference evidence="7 8" key="1">
    <citation type="submission" date="2018-06" db="EMBL/GenBank/DDBJ databases">
        <authorList>
            <consortium name="Pathogen Informatics"/>
            <person name="Doyle S."/>
        </authorList>
    </citation>
    <scope>NUCLEOTIDE SEQUENCE [LARGE SCALE GENOMIC DNA]</scope>
    <source>
        <strain evidence="7 8">NCTC11012</strain>
    </source>
</reference>
<dbReference type="InterPro" id="IPR050709">
    <property type="entry name" value="Biotin_Carboxyl_Carrier/Decarb"/>
</dbReference>
<evidence type="ECO:0000313" key="8">
    <source>
        <dbReference type="Proteomes" id="UP000254618"/>
    </source>
</evidence>
<keyword evidence="4" id="KW-0276">Fatty acid metabolism</keyword>
<dbReference type="GO" id="GO:0009317">
    <property type="term" value="C:acetyl-CoA carboxylase complex"/>
    <property type="evidence" value="ECO:0007669"/>
    <property type="project" value="InterPro"/>
</dbReference>
<comment type="pathway">
    <text evidence="4">Lipid metabolism; fatty acid biosynthesis.</text>
</comment>
<dbReference type="Pfam" id="PF00364">
    <property type="entry name" value="Biotin_lipoyl"/>
    <property type="match status" value="1"/>
</dbReference>
<dbReference type="EMBL" id="UGQF01000001">
    <property type="protein sequence ID" value="STZ02630.1"/>
    <property type="molecule type" value="Genomic_DNA"/>
</dbReference>
<dbReference type="PANTHER" id="PTHR45266">
    <property type="entry name" value="OXALOACETATE DECARBOXYLASE ALPHA CHAIN"/>
    <property type="match status" value="1"/>
</dbReference>
<gene>
    <name evidence="7" type="primary">accB</name>
    <name evidence="7" type="ORF">NCTC11012_00857</name>
</gene>
<dbReference type="Gene3D" id="2.40.50.100">
    <property type="match status" value="1"/>
</dbReference>
<keyword evidence="3 4" id="KW-0092">Biotin</keyword>
<dbReference type="Proteomes" id="UP000254618">
    <property type="component" value="Unassembled WGS sequence"/>
</dbReference>
<evidence type="ECO:0000259" key="6">
    <source>
        <dbReference type="PROSITE" id="PS50968"/>
    </source>
</evidence>
<dbReference type="GO" id="GO:0006633">
    <property type="term" value="P:fatty acid biosynthetic process"/>
    <property type="evidence" value="ECO:0007669"/>
    <property type="project" value="UniProtKB-UniPathway"/>
</dbReference>
<dbReference type="AlphaFoldDB" id="A0A378QQ94"/>
<name>A0A378QQ94_9GAMM</name>
<keyword evidence="4" id="KW-0275">Fatty acid biosynthesis</keyword>
<dbReference type="PRINTS" id="PR01071">
    <property type="entry name" value="ACOABIOTINCC"/>
</dbReference>
<dbReference type="InterPro" id="IPR001249">
    <property type="entry name" value="AcCoA_biotinCC"/>
</dbReference>
<accession>A0A378QQ94</accession>
<dbReference type="UniPathway" id="UPA00094"/>
<feature type="domain" description="Lipoyl-binding" evidence="6">
    <location>
        <begin position="87"/>
        <end position="164"/>
    </location>
</feature>
<comment type="function">
    <text evidence="1 4">This protein is a component of the acetyl coenzyme A carboxylase complex; first, biotin carboxylase catalyzes the carboxylation of the carrier protein and then the transcarboxylase transfers the carboxyl group to form malonyl-CoA.</text>
</comment>
<dbReference type="CDD" id="cd06850">
    <property type="entry name" value="biotinyl_domain"/>
    <property type="match status" value="1"/>
</dbReference>
<sequence length="165" mass="17550">MGILKNTQKPTSQSTKTQTATNATIDIAQIRELIELMEEKDLASLELGNDGSYVHLTRNVAVQTVAMPQMSAPASTAPTAPTPKAPSGKVETSPMVGVFYSAPSPNDPPFVKVGQKVEAGDQLGIIEAMKIMNPLEATQSGIIEEILVSNADVVQFGQPVIRYKA</sequence>
<dbReference type="InterPro" id="IPR000089">
    <property type="entry name" value="Biotin_lipoyl"/>
</dbReference>
<keyword evidence="4" id="KW-0444">Lipid biosynthesis</keyword>
<evidence type="ECO:0000256" key="5">
    <source>
        <dbReference type="SAM" id="MobiDB-lite"/>
    </source>
</evidence>
<dbReference type="PROSITE" id="PS50968">
    <property type="entry name" value="BIOTINYL_LIPOYL"/>
    <property type="match status" value="1"/>
</dbReference>
<dbReference type="NCBIfam" id="TIGR00531">
    <property type="entry name" value="BCCP"/>
    <property type="match status" value="1"/>
</dbReference>
<keyword evidence="4" id="KW-0443">Lipid metabolism</keyword>
<protein>
    <recommendedName>
        <fullName evidence="2 4">Biotin carboxyl carrier protein of acetyl-CoA carboxylase</fullName>
    </recommendedName>
</protein>
<dbReference type="SUPFAM" id="SSF51230">
    <property type="entry name" value="Single hybrid motif"/>
    <property type="match status" value="1"/>
</dbReference>
<evidence type="ECO:0000313" key="7">
    <source>
        <dbReference type="EMBL" id="STZ02630.1"/>
    </source>
</evidence>
<feature type="region of interest" description="Disordered" evidence="5">
    <location>
        <begin position="1"/>
        <end position="20"/>
    </location>
</feature>
<proteinExistence type="predicted"/>
<dbReference type="PANTHER" id="PTHR45266:SF3">
    <property type="entry name" value="OXALOACETATE DECARBOXYLASE ALPHA CHAIN"/>
    <property type="match status" value="1"/>
</dbReference>
<dbReference type="GO" id="GO:0003989">
    <property type="term" value="F:acetyl-CoA carboxylase activity"/>
    <property type="evidence" value="ECO:0007669"/>
    <property type="project" value="InterPro"/>
</dbReference>